<dbReference type="EC" id="2.3.-.-" evidence="3"/>
<dbReference type="InterPro" id="IPR002656">
    <property type="entry name" value="Acyl_transf_3_dom"/>
</dbReference>
<name>A0ABV7FV42_9PROT</name>
<evidence type="ECO:0000313" key="3">
    <source>
        <dbReference type="EMBL" id="MFC3124244.1"/>
    </source>
</evidence>
<keyword evidence="1" id="KW-0472">Membrane</keyword>
<dbReference type="RefSeq" id="WP_379594629.1">
    <property type="nucleotide sequence ID" value="NZ_JBHRTN010000004.1"/>
</dbReference>
<proteinExistence type="predicted"/>
<keyword evidence="1" id="KW-1133">Transmembrane helix</keyword>
<dbReference type="Proteomes" id="UP001595593">
    <property type="component" value="Unassembled WGS sequence"/>
</dbReference>
<keyword evidence="3" id="KW-0808">Transferase</keyword>
<reference evidence="4" key="1">
    <citation type="journal article" date="2019" name="Int. J. Syst. Evol. Microbiol.">
        <title>The Global Catalogue of Microorganisms (GCM) 10K type strain sequencing project: providing services to taxonomists for standard genome sequencing and annotation.</title>
        <authorList>
            <consortium name="The Broad Institute Genomics Platform"/>
            <consortium name="The Broad Institute Genome Sequencing Center for Infectious Disease"/>
            <person name="Wu L."/>
            <person name="Ma J."/>
        </authorList>
    </citation>
    <scope>NUCLEOTIDE SEQUENCE [LARGE SCALE GENOMIC DNA]</scope>
    <source>
        <strain evidence="4">KCTC 52094</strain>
    </source>
</reference>
<accession>A0ABV7FV42</accession>
<gene>
    <name evidence="3" type="ORF">ACFOD4_04155</name>
</gene>
<keyword evidence="3" id="KW-0012">Acyltransferase</keyword>
<organism evidence="3 4">
    <name type="scientific">Teichococcus globiformis</name>
    <dbReference type="NCBI Taxonomy" id="2307229"/>
    <lineage>
        <taxon>Bacteria</taxon>
        <taxon>Pseudomonadati</taxon>
        <taxon>Pseudomonadota</taxon>
        <taxon>Alphaproteobacteria</taxon>
        <taxon>Acetobacterales</taxon>
        <taxon>Roseomonadaceae</taxon>
        <taxon>Roseomonas</taxon>
    </lineage>
</organism>
<sequence>MLSSPPASSRPAQDIPALTGARGPAALAVVAYHLPMDATLPATANWFGLEALFARGHLGVEFFFILSGFIIHHVYREVFATGLSGAEYRRFILYRFARIWPLHMVTMAGALGLYAAAILLFNRVPQDAGSYAPLSILANMLMVQSWFGLGSPNVPAWSISAEWAAYLAFPLLCAALMRLPLMGWLAIGIAAWLATGTDLVTHPLGRIAACFLLGMALRECEGRLQLARHLSRWTGLLVTGSLLAAGWFLPGTALLPCTLGFAALILALTREEDLLARFAARRFMVYLGEISFALYMCHAVVWSGFKNLLRIAAPGLDPAGHAPVLIGVVLSLLAAAVLYHLVEMPGRTWLRRLARRNPALRHGTDSVPAWNRGRATGI</sequence>
<feature type="transmembrane region" description="Helical" evidence="1">
    <location>
        <begin position="283"/>
        <end position="302"/>
    </location>
</feature>
<evidence type="ECO:0000256" key="1">
    <source>
        <dbReference type="SAM" id="Phobius"/>
    </source>
</evidence>
<dbReference type="PANTHER" id="PTHR23028">
    <property type="entry name" value="ACETYLTRANSFERASE"/>
    <property type="match status" value="1"/>
</dbReference>
<dbReference type="GO" id="GO:0016746">
    <property type="term" value="F:acyltransferase activity"/>
    <property type="evidence" value="ECO:0007669"/>
    <property type="project" value="UniProtKB-KW"/>
</dbReference>
<comment type="caution">
    <text evidence="3">The sequence shown here is derived from an EMBL/GenBank/DDBJ whole genome shotgun (WGS) entry which is preliminary data.</text>
</comment>
<feature type="domain" description="Acyltransferase 3" evidence="2">
    <location>
        <begin position="16"/>
        <end position="339"/>
    </location>
</feature>
<dbReference type="PANTHER" id="PTHR23028:SF131">
    <property type="entry name" value="BLR2367 PROTEIN"/>
    <property type="match status" value="1"/>
</dbReference>
<dbReference type="InterPro" id="IPR050879">
    <property type="entry name" value="Acyltransferase_3"/>
</dbReference>
<dbReference type="EMBL" id="JBHRTN010000004">
    <property type="protein sequence ID" value="MFC3124244.1"/>
    <property type="molecule type" value="Genomic_DNA"/>
</dbReference>
<keyword evidence="4" id="KW-1185">Reference proteome</keyword>
<feature type="transmembrane region" description="Helical" evidence="1">
    <location>
        <begin position="131"/>
        <end position="151"/>
    </location>
</feature>
<feature type="transmembrane region" description="Helical" evidence="1">
    <location>
        <begin position="96"/>
        <end position="119"/>
    </location>
</feature>
<feature type="transmembrane region" description="Helical" evidence="1">
    <location>
        <begin position="163"/>
        <end position="193"/>
    </location>
</feature>
<feature type="transmembrane region" description="Helical" evidence="1">
    <location>
        <begin position="253"/>
        <end position="271"/>
    </location>
</feature>
<keyword evidence="1" id="KW-0812">Transmembrane</keyword>
<evidence type="ECO:0000259" key="2">
    <source>
        <dbReference type="Pfam" id="PF01757"/>
    </source>
</evidence>
<feature type="transmembrane region" description="Helical" evidence="1">
    <location>
        <begin position="322"/>
        <end position="342"/>
    </location>
</feature>
<dbReference type="Pfam" id="PF01757">
    <property type="entry name" value="Acyl_transf_3"/>
    <property type="match status" value="1"/>
</dbReference>
<evidence type="ECO:0000313" key="4">
    <source>
        <dbReference type="Proteomes" id="UP001595593"/>
    </source>
</evidence>
<protein>
    <submittedName>
        <fullName evidence="3">Acyltransferase family protein</fullName>
        <ecNumber evidence="3">2.3.-.-</ecNumber>
    </submittedName>
</protein>